<evidence type="ECO:0000313" key="4">
    <source>
        <dbReference type="Proteomes" id="UP000182977"/>
    </source>
</evidence>
<dbReference type="RefSeq" id="WP_152690769.1">
    <property type="nucleotide sequence ID" value="NZ_KQ061229.1"/>
</dbReference>
<dbReference type="AlphaFoldDB" id="A0A1H2M753"/>
<evidence type="ECO:0000256" key="1">
    <source>
        <dbReference type="SAM" id="MobiDB-lite"/>
    </source>
</evidence>
<dbReference type="PROSITE" id="PS51257">
    <property type="entry name" value="PROKAR_LIPOPROTEIN"/>
    <property type="match status" value="1"/>
</dbReference>
<feature type="chain" id="PRO_5038770238" description="Mce-associated membrane protein" evidence="2">
    <location>
        <begin position="20"/>
        <end position="180"/>
    </location>
</feature>
<keyword evidence="2" id="KW-0732">Signal</keyword>
<evidence type="ECO:0008006" key="5">
    <source>
        <dbReference type="Google" id="ProtNLM"/>
    </source>
</evidence>
<accession>A0A1H2M753</accession>
<dbReference type="OrthoDB" id="5187349at2"/>
<dbReference type="EMBL" id="LT629791">
    <property type="protein sequence ID" value="SDU88855.1"/>
    <property type="molecule type" value="Genomic_DNA"/>
</dbReference>
<dbReference type="Proteomes" id="UP000182977">
    <property type="component" value="Chromosome I"/>
</dbReference>
<dbReference type="STRING" id="419479.SAMN04488563_7138"/>
<proteinExistence type="predicted"/>
<sequence>MTPARVVVSTLAAAGVVFACVACSGESNEPTGLETSSTPAETTDPTPTDDPAVAEVEAAYAQYWDVLVASENNLDETYEPLVSVMSDELAQRQVADIRGLVADGVTRDGAPDTGAPEVSVDGDTARVESCVDETPWNVYYNEQLVPQETGVRVRVIDFERIDGEWIVVDLVDQSEATISC</sequence>
<keyword evidence="4" id="KW-1185">Reference proteome</keyword>
<feature type="signal peptide" evidence="2">
    <location>
        <begin position="1"/>
        <end position="19"/>
    </location>
</feature>
<evidence type="ECO:0000256" key="2">
    <source>
        <dbReference type="SAM" id="SignalP"/>
    </source>
</evidence>
<gene>
    <name evidence="3" type="ORF">SAMN04488563_7138</name>
</gene>
<evidence type="ECO:0000313" key="3">
    <source>
        <dbReference type="EMBL" id="SDU88855.1"/>
    </source>
</evidence>
<feature type="region of interest" description="Disordered" evidence="1">
    <location>
        <begin position="27"/>
        <end position="49"/>
    </location>
</feature>
<feature type="compositionally biased region" description="Low complexity" evidence="1">
    <location>
        <begin position="34"/>
        <end position="49"/>
    </location>
</feature>
<protein>
    <recommendedName>
        <fullName evidence="5">Mce-associated membrane protein</fullName>
    </recommendedName>
</protein>
<reference evidence="4" key="1">
    <citation type="submission" date="2016-10" db="EMBL/GenBank/DDBJ databases">
        <authorList>
            <person name="Varghese N."/>
            <person name="Submissions S."/>
        </authorList>
    </citation>
    <scope>NUCLEOTIDE SEQUENCE [LARGE SCALE GENOMIC DNA]</scope>
    <source>
        <strain evidence="4">DSM 45079</strain>
    </source>
</reference>
<organism evidence="3 4">
    <name type="scientific">Jiangella alkaliphila</name>
    <dbReference type="NCBI Taxonomy" id="419479"/>
    <lineage>
        <taxon>Bacteria</taxon>
        <taxon>Bacillati</taxon>
        <taxon>Actinomycetota</taxon>
        <taxon>Actinomycetes</taxon>
        <taxon>Jiangellales</taxon>
        <taxon>Jiangellaceae</taxon>
        <taxon>Jiangella</taxon>
    </lineage>
</organism>
<name>A0A1H2M753_9ACTN</name>